<dbReference type="InterPro" id="IPR052158">
    <property type="entry name" value="INH-QAR"/>
</dbReference>
<evidence type="ECO:0000259" key="1">
    <source>
        <dbReference type="Pfam" id="PF01965"/>
    </source>
</evidence>
<dbReference type="EC" id="4.2.1.-" evidence="2"/>
<dbReference type="Gene3D" id="3.40.50.880">
    <property type="match status" value="1"/>
</dbReference>
<gene>
    <name evidence="2" type="ORF">N011_17875</name>
</gene>
<dbReference type="InterPro" id="IPR029062">
    <property type="entry name" value="Class_I_gatase-like"/>
</dbReference>
<sequence>MMTDLDADYPGRRDFLSLSMALAGGLLLGEKASAKEMDAGMPMPRTKAPGAGRKVAMLVHPRMVLMDLVGPQTIFRILGCDIYLVAKTLEPVSTDVGISVTPDITFEHCPKDLDVLFVPGGLMGSLVAMEDQQTLNFLADRGAAARYVTSVCTGGLVLAAAGLLNGYRATTHWGVADLLPLMGAVHDTGRVVQDRNRFTGGGVTAGLDFGLMLAAQLCGEEAAKHVQLVIEYSPQPPFRSGTPEEVGPERMIEERKGRVWMDGQARQASERAAARLGLQTGTVNQGIGHPLT</sequence>
<dbReference type="SUPFAM" id="SSF52317">
    <property type="entry name" value="Class I glutamine amidotransferase-like"/>
    <property type="match status" value="1"/>
</dbReference>
<protein>
    <submittedName>
        <fullName evidence="2">DJ-1/PfpI family protein</fullName>
        <ecNumber evidence="2">4.2.1.-</ecNumber>
    </submittedName>
</protein>
<reference evidence="2" key="2">
    <citation type="submission" date="2024-07" db="EMBL/GenBank/DDBJ databases">
        <title>A complete genome sequence for Pseudomonas syringae CC1417.</title>
        <authorList>
            <person name="Baltrus D.A."/>
        </authorList>
    </citation>
    <scope>NUCLEOTIDE SEQUENCE</scope>
    <source>
        <strain evidence="2">CC1417</strain>
    </source>
</reference>
<name>A0AAU8LDQ0_PSESX</name>
<dbReference type="GO" id="GO:0006355">
    <property type="term" value="P:regulation of DNA-templated transcription"/>
    <property type="evidence" value="ECO:0007669"/>
    <property type="project" value="TreeGrafter"/>
</dbReference>
<dbReference type="InterPro" id="IPR002818">
    <property type="entry name" value="DJ-1/PfpI"/>
</dbReference>
<reference evidence="2" key="1">
    <citation type="journal article" date="2014" name="Genome Announc.">
        <title>Draft Genome Sequences of a Phylogenetically Diverse Suite of Pseudomonas syringae Strains from Multiple Source Populations.</title>
        <authorList>
            <person name="Baltrus D.A."/>
            <person name="Yourstone S."/>
            <person name="Lind A."/>
            <person name="Guilbaud C."/>
            <person name="Sands D.C."/>
            <person name="Jones C.D."/>
            <person name="Morris C.E."/>
            <person name="Dangl J.L."/>
        </authorList>
    </citation>
    <scope>NUCLEOTIDE SEQUENCE</scope>
    <source>
        <strain evidence="2">CC1417</strain>
    </source>
</reference>
<dbReference type="GO" id="GO:0016829">
    <property type="term" value="F:lyase activity"/>
    <property type="evidence" value="ECO:0007669"/>
    <property type="project" value="UniProtKB-KW"/>
</dbReference>
<proteinExistence type="predicted"/>
<accession>A0AAU8LDQ0</accession>
<evidence type="ECO:0000313" key="2">
    <source>
        <dbReference type="EMBL" id="XCN66356.1"/>
    </source>
</evidence>
<organism evidence="2">
    <name type="scientific">Pseudomonas syringae CC1417</name>
    <dbReference type="NCBI Taxonomy" id="1357272"/>
    <lineage>
        <taxon>Bacteria</taxon>
        <taxon>Pseudomonadati</taxon>
        <taxon>Pseudomonadota</taxon>
        <taxon>Gammaproteobacteria</taxon>
        <taxon>Pseudomonadales</taxon>
        <taxon>Pseudomonadaceae</taxon>
        <taxon>Pseudomonas</taxon>
        <taxon>Pseudomonas syringae</taxon>
    </lineage>
</organism>
<dbReference type="AlphaFoldDB" id="A0AAU8LDQ0"/>
<dbReference type="Pfam" id="PF01965">
    <property type="entry name" value="DJ-1_PfpI"/>
    <property type="match status" value="1"/>
</dbReference>
<dbReference type="PROSITE" id="PS51318">
    <property type="entry name" value="TAT"/>
    <property type="match status" value="1"/>
</dbReference>
<dbReference type="PANTHER" id="PTHR43130:SF2">
    <property type="entry name" value="DJ-1_PFPI DOMAIN-CONTAINING PROTEIN"/>
    <property type="match status" value="1"/>
</dbReference>
<dbReference type="EMBL" id="CP159362">
    <property type="protein sequence ID" value="XCN66356.1"/>
    <property type="molecule type" value="Genomic_DNA"/>
</dbReference>
<dbReference type="InterPro" id="IPR006311">
    <property type="entry name" value="TAT_signal"/>
</dbReference>
<dbReference type="RefSeq" id="WP_024694208.1">
    <property type="nucleotide sequence ID" value="NZ_CP159362.1"/>
</dbReference>
<dbReference type="CDD" id="cd03139">
    <property type="entry name" value="GATase1_PfpI_2"/>
    <property type="match status" value="1"/>
</dbReference>
<dbReference type="PANTHER" id="PTHR43130">
    <property type="entry name" value="ARAC-FAMILY TRANSCRIPTIONAL REGULATOR"/>
    <property type="match status" value="1"/>
</dbReference>
<feature type="domain" description="DJ-1/PfpI" evidence="1">
    <location>
        <begin position="53"/>
        <end position="215"/>
    </location>
</feature>
<keyword evidence="2" id="KW-0456">Lyase</keyword>